<keyword evidence="2" id="KW-0663">Pyridoxal phosphate</keyword>
<accession>A0ABV8UYV0</accession>
<comment type="cofactor">
    <cofactor evidence="1">
        <name>pyridoxal 5'-phosphate</name>
        <dbReference type="ChEBI" id="CHEBI:597326"/>
    </cofactor>
</comment>
<evidence type="ECO:0000256" key="1">
    <source>
        <dbReference type="ARBA" id="ARBA00001933"/>
    </source>
</evidence>
<keyword evidence="5" id="KW-1185">Reference proteome</keyword>
<dbReference type="Gene3D" id="3.90.1150.10">
    <property type="entry name" value="Aspartate Aminotransferase, domain 1"/>
    <property type="match status" value="1"/>
</dbReference>
<dbReference type="PANTHER" id="PTHR11601:SF50">
    <property type="entry name" value="CYSTEINE DESULFURASE ISCS 2-RELATED"/>
    <property type="match status" value="1"/>
</dbReference>
<protein>
    <submittedName>
        <fullName evidence="4">Cysteine desulfurase family protein</fullName>
    </submittedName>
</protein>
<name>A0ABV8UYV0_9BACL</name>
<comment type="caution">
    <text evidence="4">The sequence shown here is derived from an EMBL/GenBank/DDBJ whole genome shotgun (WGS) entry which is preliminary data.</text>
</comment>
<feature type="domain" description="Aminotransferase class V" evidence="3">
    <location>
        <begin position="5"/>
        <end position="366"/>
    </location>
</feature>
<dbReference type="InterPro" id="IPR015422">
    <property type="entry name" value="PyrdxlP-dep_Trfase_small"/>
</dbReference>
<proteinExistence type="predicted"/>
<dbReference type="InterPro" id="IPR000192">
    <property type="entry name" value="Aminotrans_V_dom"/>
</dbReference>
<dbReference type="InterPro" id="IPR016454">
    <property type="entry name" value="Cysteine_dSase"/>
</dbReference>
<dbReference type="PANTHER" id="PTHR11601">
    <property type="entry name" value="CYSTEINE DESULFURYLASE FAMILY MEMBER"/>
    <property type="match status" value="1"/>
</dbReference>
<evidence type="ECO:0000256" key="2">
    <source>
        <dbReference type="ARBA" id="ARBA00022898"/>
    </source>
</evidence>
<dbReference type="Proteomes" id="UP001595733">
    <property type="component" value="Unassembled WGS sequence"/>
</dbReference>
<dbReference type="Gene3D" id="3.40.640.10">
    <property type="entry name" value="Type I PLP-dependent aspartate aminotransferase-like (Major domain)"/>
    <property type="match status" value="1"/>
</dbReference>
<dbReference type="EMBL" id="JBHSEF010000026">
    <property type="protein sequence ID" value="MFC4355901.1"/>
    <property type="molecule type" value="Genomic_DNA"/>
</dbReference>
<evidence type="ECO:0000259" key="3">
    <source>
        <dbReference type="Pfam" id="PF00266"/>
    </source>
</evidence>
<dbReference type="SUPFAM" id="SSF53383">
    <property type="entry name" value="PLP-dependent transferases"/>
    <property type="match status" value="1"/>
</dbReference>
<dbReference type="InterPro" id="IPR015421">
    <property type="entry name" value="PyrdxlP-dep_Trfase_major"/>
</dbReference>
<reference evidence="5" key="1">
    <citation type="journal article" date="2019" name="Int. J. Syst. Evol. Microbiol.">
        <title>The Global Catalogue of Microorganisms (GCM) 10K type strain sequencing project: providing services to taxonomists for standard genome sequencing and annotation.</title>
        <authorList>
            <consortium name="The Broad Institute Genomics Platform"/>
            <consortium name="The Broad Institute Genome Sequencing Center for Infectious Disease"/>
            <person name="Wu L."/>
            <person name="Ma J."/>
        </authorList>
    </citation>
    <scope>NUCLEOTIDE SEQUENCE [LARGE SCALE GENOMIC DNA]</scope>
    <source>
        <strain evidence="5">CCUG 50353</strain>
    </source>
</reference>
<dbReference type="RefSeq" id="WP_378142463.1">
    <property type="nucleotide sequence ID" value="NZ_JBHSEF010000026.1"/>
</dbReference>
<gene>
    <name evidence="4" type="ORF">ACFO0S_12645</name>
</gene>
<dbReference type="Pfam" id="PF00266">
    <property type="entry name" value="Aminotran_5"/>
    <property type="match status" value="1"/>
</dbReference>
<evidence type="ECO:0000313" key="5">
    <source>
        <dbReference type="Proteomes" id="UP001595733"/>
    </source>
</evidence>
<evidence type="ECO:0000313" key="4">
    <source>
        <dbReference type="EMBL" id="MFC4355901.1"/>
    </source>
</evidence>
<sequence>MRTLIYLDHSATTKPDAAILQTFLAVNEDYWFNPASIHKGGDQAANLLERAREQVATLLKTPSKSVIFTSGGTEGNNYVLRGAEIATKSRGKHILVSSVEHPSVLETAKVLQNEGFDVEWIAVDSNGQVCLADLDRKVRNDTILVSIQHVNNEIGTIQPIVDSIDIIRTKSRAIIHMDAVQSYGKLQVDFDKYPVDWITLSSHKFHGIKGSGVAASRNHITLPPYIHGGGQEHGHRSGTTPVAQAVSTAKSMRLAANEQQATFKHLDMLQKELRKFFEELSAVNILTPDISAPHILTVAVRGVKGEVLVNALEKREIYVSTSSACSSKKKGTSHVLEAMNLHSELIDGVIRISTGKHTSIEEIEQFKLHFTHVMKQLERNVKS</sequence>
<dbReference type="PIRSF" id="PIRSF005572">
    <property type="entry name" value="NifS"/>
    <property type="match status" value="1"/>
</dbReference>
<dbReference type="Gene3D" id="1.10.260.50">
    <property type="match status" value="1"/>
</dbReference>
<dbReference type="InterPro" id="IPR015424">
    <property type="entry name" value="PyrdxlP-dep_Trfase"/>
</dbReference>
<organism evidence="4 5">
    <name type="scientific">Chryseomicrobium palamuruense</name>
    <dbReference type="NCBI Taxonomy" id="682973"/>
    <lineage>
        <taxon>Bacteria</taxon>
        <taxon>Bacillati</taxon>
        <taxon>Bacillota</taxon>
        <taxon>Bacilli</taxon>
        <taxon>Bacillales</taxon>
        <taxon>Caryophanaceae</taxon>
        <taxon>Chryseomicrobium</taxon>
    </lineage>
</organism>